<keyword evidence="1" id="KW-1133">Transmembrane helix</keyword>
<organism evidence="2 3">
    <name type="scientific">Pseudoneobacillus rhizosphaerae</name>
    <dbReference type="NCBI Taxonomy" id="2880968"/>
    <lineage>
        <taxon>Bacteria</taxon>
        <taxon>Bacillati</taxon>
        <taxon>Bacillota</taxon>
        <taxon>Bacilli</taxon>
        <taxon>Bacillales</taxon>
        <taxon>Bacillaceae</taxon>
        <taxon>Pseudoneobacillus</taxon>
    </lineage>
</organism>
<name>A0A9C7LA92_9BACI</name>
<dbReference type="AlphaFoldDB" id="A0A9C7LA92"/>
<keyword evidence="3" id="KW-1185">Reference proteome</keyword>
<dbReference type="Proteomes" id="UP000789845">
    <property type="component" value="Unassembled WGS sequence"/>
</dbReference>
<sequence>MERQRTLFFGFIVGVILMILPLPEFFFWEDVLDVVKAIFDYSGFILFVICGIPLIIDVIKRLFSK</sequence>
<keyword evidence="1" id="KW-0812">Transmembrane</keyword>
<comment type="caution">
    <text evidence="2">The sequence shown here is derived from an EMBL/GenBank/DDBJ whole genome shotgun (WGS) entry which is preliminary data.</text>
</comment>
<dbReference type="RefSeq" id="WP_230495929.1">
    <property type="nucleotide sequence ID" value="NZ_CAKJTG010000006.1"/>
</dbReference>
<evidence type="ECO:0000256" key="1">
    <source>
        <dbReference type="SAM" id="Phobius"/>
    </source>
</evidence>
<feature type="transmembrane region" description="Helical" evidence="1">
    <location>
        <begin position="7"/>
        <end position="26"/>
    </location>
</feature>
<protein>
    <submittedName>
        <fullName evidence="2">Uncharacterized protein</fullName>
    </submittedName>
</protein>
<reference evidence="2" key="1">
    <citation type="submission" date="2021-10" db="EMBL/GenBank/DDBJ databases">
        <authorList>
            <person name="Criscuolo A."/>
        </authorList>
    </citation>
    <scope>NUCLEOTIDE SEQUENCE</scope>
    <source>
        <strain evidence="2">CIP111885</strain>
    </source>
</reference>
<evidence type="ECO:0000313" key="2">
    <source>
        <dbReference type="EMBL" id="CAG9607668.1"/>
    </source>
</evidence>
<proteinExistence type="predicted"/>
<evidence type="ECO:0000313" key="3">
    <source>
        <dbReference type="Proteomes" id="UP000789845"/>
    </source>
</evidence>
<dbReference type="EMBL" id="CAKJTG010000006">
    <property type="protein sequence ID" value="CAG9607668.1"/>
    <property type="molecule type" value="Genomic_DNA"/>
</dbReference>
<keyword evidence="1" id="KW-0472">Membrane</keyword>
<gene>
    <name evidence="2" type="ORF">NEOCIP111885_01360</name>
</gene>
<accession>A0A9C7LA92</accession>
<feature type="transmembrane region" description="Helical" evidence="1">
    <location>
        <begin position="38"/>
        <end position="59"/>
    </location>
</feature>